<evidence type="ECO:0000313" key="2">
    <source>
        <dbReference type="Proteomes" id="UP001156484"/>
    </source>
</evidence>
<keyword evidence="2" id="KW-1185">Reference proteome</keyword>
<protein>
    <submittedName>
        <fullName evidence="1">Glyoxalase</fullName>
    </submittedName>
</protein>
<dbReference type="EMBL" id="CP107551">
    <property type="protein sequence ID" value="UYP20100.1"/>
    <property type="molecule type" value="Genomic_DNA"/>
</dbReference>
<sequence>MTNTTHSATTTPAVLADAVWPCLTYSDARAAIRFLVGTLGFVESAVYGEGESVEHAELLWPHGGGVMLGSAGRGSPLDPHADAGNVYLIAPDPATVDTLYEKVLASARAEDPVVRARVTVELCDEDYGSHGFTCRDPHGVYWSIGTYRPPR</sequence>
<dbReference type="Proteomes" id="UP001156484">
    <property type="component" value="Chromosome"/>
</dbReference>
<evidence type="ECO:0000313" key="1">
    <source>
        <dbReference type="EMBL" id="UYP20100.1"/>
    </source>
</evidence>
<name>A0ACD4DJ51_9NOCA</name>
<reference evidence="1" key="1">
    <citation type="submission" date="2022-10" db="EMBL/GenBank/DDBJ databases">
        <title>Rhodococcus ferula Z13 complete genome.</title>
        <authorList>
            <person name="Long X."/>
            <person name="Zang M."/>
        </authorList>
    </citation>
    <scope>NUCLEOTIDE SEQUENCE</scope>
    <source>
        <strain evidence="1">Z13</strain>
    </source>
</reference>
<accession>A0ACD4DJ51</accession>
<gene>
    <name evidence="1" type="ORF">OED52_06030</name>
</gene>
<proteinExistence type="predicted"/>
<organism evidence="1 2">
    <name type="scientific">Rhodococcus sacchari</name>
    <dbReference type="NCBI Taxonomy" id="2962047"/>
    <lineage>
        <taxon>Bacteria</taxon>
        <taxon>Bacillati</taxon>
        <taxon>Actinomycetota</taxon>
        <taxon>Actinomycetes</taxon>
        <taxon>Mycobacteriales</taxon>
        <taxon>Nocardiaceae</taxon>
        <taxon>Rhodococcus</taxon>
    </lineage>
</organism>